<dbReference type="PATRIC" id="fig|1502723.3.peg.2675"/>
<feature type="region of interest" description="Disordered" evidence="1">
    <location>
        <begin position="67"/>
        <end position="88"/>
    </location>
</feature>
<evidence type="ECO:0000313" key="3">
    <source>
        <dbReference type="Proteomes" id="UP000032545"/>
    </source>
</evidence>
<reference evidence="3" key="1">
    <citation type="submission" date="2015-02" db="EMBL/GenBank/DDBJ databases">
        <title>Draft Genome of Frankia sp. CpI1-S.</title>
        <authorList>
            <person name="Oshone R.T."/>
            <person name="Ngom M."/>
            <person name="Ghodhbane-Gtari F."/>
            <person name="Gtari M."/>
            <person name="Morris K."/>
            <person name="Thomas K."/>
            <person name="Sen A."/>
            <person name="Tisa L.S."/>
        </authorList>
    </citation>
    <scope>NUCLEOTIDE SEQUENCE [LARGE SCALE GENOMIC DNA]</scope>
    <source>
        <strain evidence="3">CpI1-S</strain>
    </source>
</reference>
<organism evidence="2 3">
    <name type="scientific">Frankia torreyi</name>
    <dbReference type="NCBI Taxonomy" id="1856"/>
    <lineage>
        <taxon>Bacteria</taxon>
        <taxon>Bacillati</taxon>
        <taxon>Actinomycetota</taxon>
        <taxon>Actinomycetes</taxon>
        <taxon>Frankiales</taxon>
        <taxon>Frankiaceae</taxon>
        <taxon>Frankia</taxon>
    </lineage>
</organism>
<name>A0A0D8BG36_9ACTN</name>
<keyword evidence="3" id="KW-1185">Reference proteome</keyword>
<reference evidence="2 3" key="2">
    <citation type="journal article" date="2016" name="Genome Announc.">
        <title>Permanent Draft Genome Sequences for Two Variants of Frankia sp. Strain CpI1, the First Frankia Strain Isolated from Root Nodules of Comptonia peregrina.</title>
        <authorList>
            <person name="Oshone R."/>
            <person name="Hurst S.G.IV."/>
            <person name="Abebe-Akele F."/>
            <person name="Simpson S."/>
            <person name="Morris K."/>
            <person name="Thomas W.K."/>
            <person name="Tisa L.S."/>
        </authorList>
    </citation>
    <scope>NUCLEOTIDE SEQUENCE [LARGE SCALE GENOMIC DNA]</scope>
    <source>
        <strain evidence="3">CpI1-S</strain>
    </source>
</reference>
<dbReference type="Proteomes" id="UP000032545">
    <property type="component" value="Unassembled WGS sequence"/>
</dbReference>
<evidence type="ECO:0000313" key="2">
    <source>
        <dbReference type="EMBL" id="KJE22387.1"/>
    </source>
</evidence>
<dbReference type="AlphaFoldDB" id="A0A0D8BG36"/>
<evidence type="ECO:0000256" key="1">
    <source>
        <dbReference type="SAM" id="MobiDB-lite"/>
    </source>
</evidence>
<accession>A0A0D8BG36</accession>
<comment type="caution">
    <text evidence="2">The sequence shown here is derived from an EMBL/GenBank/DDBJ whole genome shotgun (WGS) entry which is preliminary data.</text>
</comment>
<proteinExistence type="predicted"/>
<sequence>MVVVSPGASKRHNRLVKILAVALEAAAGAAVAVADVDAAVGVLGELREERDAVLGDPGQEWLGVVGPADAAGPAGRTSLPAAPTSRLG</sequence>
<protein>
    <submittedName>
        <fullName evidence="2">Uncharacterized protein</fullName>
    </submittedName>
</protein>
<dbReference type="EMBL" id="JYFN01000024">
    <property type="protein sequence ID" value="KJE22387.1"/>
    <property type="molecule type" value="Genomic_DNA"/>
</dbReference>
<gene>
    <name evidence="2" type="ORF">FF36_03259</name>
</gene>